<dbReference type="Proteomes" id="UP001348265">
    <property type="component" value="Unassembled WGS sequence"/>
</dbReference>
<comment type="caution">
    <text evidence="1">The sequence shown here is derived from an EMBL/GenBank/DDBJ whole genome shotgun (WGS) entry which is preliminary data.</text>
</comment>
<evidence type="ECO:0000313" key="1">
    <source>
        <dbReference type="EMBL" id="MEF3119257.1"/>
    </source>
</evidence>
<evidence type="ECO:0008006" key="3">
    <source>
        <dbReference type="Google" id="ProtNLM"/>
    </source>
</evidence>
<name>A0ABU7X741_9ACTN</name>
<keyword evidence="2" id="KW-1185">Reference proteome</keyword>
<protein>
    <recommendedName>
        <fullName evidence="3">Secreted protein</fullName>
    </recommendedName>
</protein>
<evidence type="ECO:0000313" key="2">
    <source>
        <dbReference type="Proteomes" id="UP001348265"/>
    </source>
</evidence>
<dbReference type="EMBL" id="JAVFKM010000040">
    <property type="protein sequence ID" value="MEF3119257.1"/>
    <property type="molecule type" value="Genomic_DNA"/>
</dbReference>
<accession>A0ABU7X741</accession>
<gene>
    <name evidence="1" type="ORF">RB636_39535</name>
</gene>
<proteinExistence type="predicted"/>
<sequence>MSTAALAVTTTLMAPPAAAQPRRPEVIRCEDMGQFIGQGKFHINARNCWYRYTENGRFVWDKLGYKIGHTWKNMRLEGRLGWDKEKKGWKYLIFDCPDLKEIQGRTKGQKEWFWMVEEQKADWVGTIWDTLTERPPKKKEPPP</sequence>
<reference evidence="1 2" key="1">
    <citation type="submission" date="2023-08" db="EMBL/GenBank/DDBJ databases">
        <authorList>
            <person name="Sharma P."/>
            <person name="Verma V."/>
            <person name="Mohan M.K."/>
            <person name="Dubey A.K."/>
        </authorList>
    </citation>
    <scope>NUCLEOTIDE SEQUENCE [LARGE SCALE GENOMIC DNA]</scope>
    <source>
        <strain evidence="1 2">ADP4</strain>
    </source>
</reference>
<dbReference type="RefSeq" id="WP_331790072.1">
    <property type="nucleotide sequence ID" value="NZ_JAVFKM010000040.1"/>
</dbReference>
<organism evidence="1 2">
    <name type="scientific">Streptomyces chrestomyceticus</name>
    <dbReference type="NCBI Taxonomy" id="68185"/>
    <lineage>
        <taxon>Bacteria</taxon>
        <taxon>Bacillati</taxon>
        <taxon>Actinomycetota</taxon>
        <taxon>Actinomycetes</taxon>
        <taxon>Kitasatosporales</taxon>
        <taxon>Streptomycetaceae</taxon>
        <taxon>Streptomyces</taxon>
    </lineage>
</organism>